<accession>A0A8D8WWQ7</accession>
<protein>
    <recommendedName>
        <fullName evidence="3">Secreted protein</fullName>
    </recommendedName>
</protein>
<organism evidence="2">
    <name type="scientific">Cacopsylla melanoneura</name>
    <dbReference type="NCBI Taxonomy" id="428564"/>
    <lineage>
        <taxon>Eukaryota</taxon>
        <taxon>Metazoa</taxon>
        <taxon>Ecdysozoa</taxon>
        <taxon>Arthropoda</taxon>
        <taxon>Hexapoda</taxon>
        <taxon>Insecta</taxon>
        <taxon>Pterygota</taxon>
        <taxon>Neoptera</taxon>
        <taxon>Paraneoptera</taxon>
        <taxon>Hemiptera</taxon>
        <taxon>Sternorrhyncha</taxon>
        <taxon>Psylloidea</taxon>
        <taxon>Psyllidae</taxon>
        <taxon>Psyllinae</taxon>
        <taxon>Cacopsylla</taxon>
    </lineage>
</organism>
<proteinExistence type="predicted"/>
<reference evidence="2" key="1">
    <citation type="submission" date="2021-05" db="EMBL/GenBank/DDBJ databases">
        <authorList>
            <person name="Alioto T."/>
            <person name="Alioto T."/>
            <person name="Gomez Garrido J."/>
        </authorList>
    </citation>
    <scope>NUCLEOTIDE SEQUENCE</scope>
</reference>
<dbReference type="EMBL" id="HBUF01230598">
    <property type="protein sequence ID" value="CAG6673204.1"/>
    <property type="molecule type" value="Transcribed_RNA"/>
</dbReference>
<evidence type="ECO:0000256" key="1">
    <source>
        <dbReference type="SAM" id="SignalP"/>
    </source>
</evidence>
<name>A0A8D8WWQ7_9HEMI</name>
<feature type="chain" id="PRO_5034855476" description="Secreted protein" evidence="1">
    <location>
        <begin position="22"/>
        <end position="144"/>
    </location>
</feature>
<feature type="signal peptide" evidence="1">
    <location>
        <begin position="1"/>
        <end position="21"/>
    </location>
</feature>
<sequence length="144" mass="16340">MFSKNIIQLYLLLTLIHNITAAIEWTSIDVAANQFDGIKAYLGKDLCAGDKKMCTENFTNYVKTEGPGRMPIPYEIRDPSIGGSCETDKDVNNTVCWVRIKENDGVLNTGLLVAFGKHRTKFEIQFWLDKNKKNETNCRYAKPT</sequence>
<evidence type="ECO:0008006" key="3">
    <source>
        <dbReference type="Google" id="ProtNLM"/>
    </source>
</evidence>
<keyword evidence="1" id="KW-0732">Signal</keyword>
<evidence type="ECO:0000313" key="2">
    <source>
        <dbReference type="EMBL" id="CAG6673204.1"/>
    </source>
</evidence>
<dbReference type="AlphaFoldDB" id="A0A8D8WWQ7"/>